<dbReference type="PANTHER" id="PTHR11885:SF6">
    <property type="entry name" value="SMALL RIBOSOMAL SUBUNIT PROTEIN US15"/>
    <property type="match status" value="1"/>
</dbReference>
<dbReference type="GeneID" id="92013928"/>
<name>A0ABR3C159_9PEZI</name>
<dbReference type="Gene3D" id="4.10.860.130">
    <property type="match status" value="1"/>
</dbReference>
<dbReference type="CDD" id="cd00353">
    <property type="entry name" value="Ribosomal_S15p_S13e"/>
    <property type="match status" value="1"/>
</dbReference>
<dbReference type="Pfam" id="PF00312">
    <property type="entry name" value="Ribosomal_S15"/>
    <property type="match status" value="1"/>
</dbReference>
<dbReference type="HAMAP" id="MF_01343_A">
    <property type="entry name" value="Ribosomal_uS15_A"/>
    <property type="match status" value="1"/>
</dbReference>
<keyword evidence="2 4" id="KW-0689">Ribosomal protein</keyword>
<protein>
    <submittedName>
        <fullName evidence="6">Ribosomal 40S subunit protein S13</fullName>
    </submittedName>
</protein>
<dbReference type="PROSITE" id="PS00362">
    <property type="entry name" value="RIBOSOMAL_S15"/>
    <property type="match status" value="1"/>
</dbReference>
<comment type="similarity">
    <text evidence="1 4">Belongs to the universal ribosomal protein uS15 family.</text>
</comment>
<dbReference type="InterPro" id="IPR012606">
    <property type="entry name" value="Ribosomal_uS15_N"/>
</dbReference>
<sequence length="168" mass="18846">MGRLHSKGKGIASSAIPYSRTPPAWLKTTPEQVVDQICKLAKYVSPEVLKQGRDFDWAPKGATPSQIGVVLRDSHGVAQVKVVTGNKILRILKSSGLAPEIPEDLYFLIRKAVSVRKHLERNRKDRDSKFRLILIESRIHRLSRYYKTVGVLPPTWKYESATASTLVA</sequence>
<dbReference type="SMART" id="SM01387">
    <property type="entry name" value="Ribosomal_S15"/>
    <property type="match status" value="1"/>
</dbReference>
<keyword evidence="7" id="KW-1185">Reference proteome</keyword>
<reference evidence="6 7" key="1">
    <citation type="submission" date="2024-02" db="EMBL/GenBank/DDBJ databases">
        <title>De novo assembly and annotation of 12 fungi associated with fruit tree decline syndrome in Ontario, Canada.</title>
        <authorList>
            <person name="Sulman M."/>
            <person name="Ellouze W."/>
            <person name="Ilyukhin E."/>
        </authorList>
    </citation>
    <scope>NUCLEOTIDE SEQUENCE [LARGE SCALE GENOMIC DNA]</scope>
    <source>
        <strain evidence="6 7">FDS-637</strain>
    </source>
</reference>
<evidence type="ECO:0000256" key="2">
    <source>
        <dbReference type="ARBA" id="ARBA00022980"/>
    </source>
</evidence>
<gene>
    <name evidence="6" type="primary">RPS13</name>
    <name evidence="6" type="ORF">SLS55_009843</name>
</gene>
<feature type="domain" description="Small ribosomal subunit protein uS15 N-terminal" evidence="5">
    <location>
        <begin position="1"/>
        <end position="77"/>
    </location>
</feature>
<evidence type="ECO:0000313" key="7">
    <source>
        <dbReference type="Proteomes" id="UP001430584"/>
    </source>
</evidence>
<evidence type="ECO:0000256" key="4">
    <source>
        <dbReference type="RuleBase" id="RU003919"/>
    </source>
</evidence>
<dbReference type="SUPFAM" id="SSF47060">
    <property type="entry name" value="S15/NS1 RNA-binding domain"/>
    <property type="match status" value="1"/>
</dbReference>
<dbReference type="SMART" id="SM01386">
    <property type="entry name" value="Ribosomal_S13_N"/>
    <property type="match status" value="1"/>
</dbReference>
<dbReference type="EMBL" id="JAJVCZ030000011">
    <property type="protein sequence ID" value="KAL0254368.1"/>
    <property type="molecule type" value="Genomic_DNA"/>
</dbReference>
<evidence type="ECO:0000256" key="3">
    <source>
        <dbReference type="ARBA" id="ARBA00023274"/>
    </source>
</evidence>
<dbReference type="Gene3D" id="1.10.287.10">
    <property type="entry name" value="S15/NS1, RNA-binding"/>
    <property type="match status" value="1"/>
</dbReference>
<proteinExistence type="inferred from homology"/>
<evidence type="ECO:0000256" key="1">
    <source>
        <dbReference type="ARBA" id="ARBA00008434"/>
    </source>
</evidence>
<dbReference type="InterPro" id="IPR009068">
    <property type="entry name" value="uS15_NS1_RNA-bd_sf"/>
</dbReference>
<dbReference type="Pfam" id="PF08069">
    <property type="entry name" value="Ribosomal_S13_N"/>
    <property type="match status" value="2"/>
</dbReference>
<accession>A0ABR3C159</accession>
<dbReference type="Proteomes" id="UP001430584">
    <property type="component" value="Unassembled WGS sequence"/>
</dbReference>
<dbReference type="PANTHER" id="PTHR11885">
    <property type="entry name" value="RIBOSOMAL PROTEIN S15P/S13E"/>
    <property type="match status" value="1"/>
</dbReference>
<keyword evidence="3 4" id="KW-0687">Ribonucleoprotein</keyword>
<comment type="caution">
    <text evidence="6">The sequence shown here is derived from an EMBL/GenBank/DDBJ whole genome shotgun (WGS) entry which is preliminary data.</text>
</comment>
<dbReference type="RefSeq" id="XP_066628239.1">
    <property type="nucleotide sequence ID" value="XM_066781237.1"/>
</dbReference>
<evidence type="ECO:0000259" key="5">
    <source>
        <dbReference type="SMART" id="SM01386"/>
    </source>
</evidence>
<organism evidence="6 7">
    <name type="scientific">Diplodia seriata</name>
    <dbReference type="NCBI Taxonomy" id="420778"/>
    <lineage>
        <taxon>Eukaryota</taxon>
        <taxon>Fungi</taxon>
        <taxon>Dikarya</taxon>
        <taxon>Ascomycota</taxon>
        <taxon>Pezizomycotina</taxon>
        <taxon>Dothideomycetes</taxon>
        <taxon>Dothideomycetes incertae sedis</taxon>
        <taxon>Botryosphaeriales</taxon>
        <taxon>Botryosphaeriaceae</taxon>
        <taxon>Diplodia</taxon>
    </lineage>
</organism>
<dbReference type="InterPro" id="IPR023029">
    <property type="entry name" value="Ribosomal_uS15_arc_euk"/>
</dbReference>
<evidence type="ECO:0000313" key="6">
    <source>
        <dbReference type="EMBL" id="KAL0254368.1"/>
    </source>
</evidence>
<dbReference type="InterPro" id="IPR000589">
    <property type="entry name" value="Ribosomal_uS15"/>
</dbReference>